<dbReference type="SUPFAM" id="SSF46785">
    <property type="entry name" value="Winged helix' DNA-binding domain"/>
    <property type="match status" value="2"/>
</dbReference>
<dbReference type="NCBIfam" id="TIGR00281">
    <property type="entry name" value="SMC-Scp complex subunit ScpB"/>
    <property type="match status" value="1"/>
</dbReference>
<dbReference type="eggNOG" id="COG1386">
    <property type="taxonomic scope" value="Bacteria"/>
</dbReference>
<dbReference type="PANTHER" id="PTHR34298">
    <property type="entry name" value="SEGREGATION AND CONDENSATION PROTEIN B"/>
    <property type="match status" value="1"/>
</dbReference>
<evidence type="ECO:0000256" key="4">
    <source>
        <dbReference type="ARBA" id="ARBA00023306"/>
    </source>
</evidence>
<dbReference type="Gene3D" id="1.10.10.10">
    <property type="entry name" value="Winged helix-like DNA-binding domain superfamily/Winged helix DNA-binding domain"/>
    <property type="match status" value="2"/>
</dbReference>
<name>Q12LF0_SHEDO</name>
<dbReference type="InterPro" id="IPR005234">
    <property type="entry name" value="ScpB_csome_segregation"/>
</dbReference>
<evidence type="ECO:0000256" key="1">
    <source>
        <dbReference type="ARBA" id="ARBA00022490"/>
    </source>
</evidence>
<keyword evidence="3" id="KW-0159">Chromosome partition</keyword>
<dbReference type="PANTHER" id="PTHR34298:SF2">
    <property type="entry name" value="SEGREGATION AND CONDENSATION PROTEIN B"/>
    <property type="match status" value="1"/>
</dbReference>
<dbReference type="GO" id="GO:0051301">
    <property type="term" value="P:cell division"/>
    <property type="evidence" value="ECO:0007669"/>
    <property type="project" value="UniProtKB-KW"/>
</dbReference>
<reference evidence="6 7" key="1">
    <citation type="submission" date="2006-03" db="EMBL/GenBank/DDBJ databases">
        <title>Complete sequence of Shewanella denitrificans OS217.</title>
        <authorList>
            <consortium name="US DOE Joint Genome Institute"/>
            <person name="Copeland A."/>
            <person name="Lucas S."/>
            <person name="Lapidus A."/>
            <person name="Barry K."/>
            <person name="Detter J.C."/>
            <person name="Glavina del Rio T."/>
            <person name="Hammon N."/>
            <person name="Israni S."/>
            <person name="Dalin E."/>
            <person name="Tice H."/>
            <person name="Pitluck S."/>
            <person name="Brettin T."/>
            <person name="Bruce D."/>
            <person name="Han C."/>
            <person name="Tapia R."/>
            <person name="Gilna P."/>
            <person name="Kiss H."/>
            <person name="Schmutz J."/>
            <person name="Larimer F."/>
            <person name="Land M."/>
            <person name="Hauser L."/>
            <person name="Kyrpides N."/>
            <person name="Lykidis A."/>
            <person name="Richardson P."/>
        </authorList>
    </citation>
    <scope>NUCLEOTIDE SEQUENCE [LARGE SCALE GENOMIC DNA]</scope>
    <source>
        <strain evidence="7">OS217 / ATCC BAA-1090 / DSM 15013</strain>
    </source>
</reference>
<keyword evidence="7" id="KW-1185">Reference proteome</keyword>
<dbReference type="Proteomes" id="UP000001982">
    <property type="component" value="Chromosome"/>
</dbReference>
<protein>
    <submittedName>
        <fullName evidence="6">Condensin subunit ScpB</fullName>
    </submittedName>
</protein>
<keyword evidence="1" id="KW-0963">Cytoplasm</keyword>
<sequence>MTTSMQINTTQLKQLIEASLFVLAKPMTIKALKETVLADFDVSRKRIQEVIDELQQDYQERGVQLVKVASGYRFQTQELLSPYLQPLWQEKAPKYSRATLETLAVIAYRQPVTRGDIEQIRGVAVSSHIIKNLADRHWIKSVGHKDVPGRPALYATTNDFLAYFGLTKLADLPQLSDVESLQAMFEKAQTHDSEQGDDQTQALRFQ</sequence>
<dbReference type="EMBL" id="CP000302">
    <property type="protein sequence ID" value="ABE55726.1"/>
    <property type="molecule type" value="Genomic_DNA"/>
</dbReference>
<evidence type="ECO:0000256" key="5">
    <source>
        <dbReference type="SAM" id="MobiDB-lite"/>
    </source>
</evidence>
<dbReference type="KEGG" id="sdn:Sden_2446"/>
<dbReference type="InterPro" id="IPR036388">
    <property type="entry name" value="WH-like_DNA-bd_sf"/>
</dbReference>
<evidence type="ECO:0000256" key="2">
    <source>
        <dbReference type="ARBA" id="ARBA00022618"/>
    </source>
</evidence>
<organism evidence="6 7">
    <name type="scientific">Shewanella denitrificans (strain OS217 / ATCC BAA-1090 / DSM 15013)</name>
    <dbReference type="NCBI Taxonomy" id="318161"/>
    <lineage>
        <taxon>Bacteria</taxon>
        <taxon>Pseudomonadati</taxon>
        <taxon>Pseudomonadota</taxon>
        <taxon>Gammaproteobacteria</taxon>
        <taxon>Alteromonadales</taxon>
        <taxon>Shewanellaceae</taxon>
        <taxon>Shewanella</taxon>
    </lineage>
</organism>
<dbReference type="Pfam" id="PF04079">
    <property type="entry name" value="SMC_ScpB"/>
    <property type="match status" value="1"/>
</dbReference>
<keyword evidence="4" id="KW-0131">Cell cycle</keyword>
<gene>
    <name evidence="6" type="ordered locus">Sden_2446</name>
</gene>
<dbReference type="STRING" id="318161.Sden_2446"/>
<dbReference type="AlphaFoldDB" id="Q12LF0"/>
<dbReference type="InterPro" id="IPR036390">
    <property type="entry name" value="WH_DNA-bd_sf"/>
</dbReference>
<evidence type="ECO:0000256" key="3">
    <source>
        <dbReference type="ARBA" id="ARBA00022829"/>
    </source>
</evidence>
<feature type="region of interest" description="Disordered" evidence="5">
    <location>
        <begin position="187"/>
        <end position="206"/>
    </location>
</feature>
<keyword evidence="2" id="KW-0132">Cell division</keyword>
<dbReference type="HOGENOM" id="CLU_045647_5_2_6"/>
<proteinExistence type="predicted"/>
<accession>Q12LF0</accession>
<evidence type="ECO:0000313" key="7">
    <source>
        <dbReference type="Proteomes" id="UP000001982"/>
    </source>
</evidence>
<dbReference type="GO" id="GO:0051304">
    <property type="term" value="P:chromosome separation"/>
    <property type="evidence" value="ECO:0007669"/>
    <property type="project" value="InterPro"/>
</dbReference>
<dbReference type="PIRSF" id="PIRSF019345">
    <property type="entry name" value="ScpB"/>
    <property type="match status" value="1"/>
</dbReference>
<evidence type="ECO:0000313" key="6">
    <source>
        <dbReference type="EMBL" id="ABE55726.1"/>
    </source>
</evidence>